<evidence type="ECO:0000313" key="3">
    <source>
        <dbReference type="EMBL" id="MBL0742657.1"/>
    </source>
</evidence>
<evidence type="ECO:0000259" key="2">
    <source>
        <dbReference type="Pfam" id="PF02517"/>
    </source>
</evidence>
<keyword evidence="1" id="KW-1133">Transmembrane helix</keyword>
<feature type="domain" description="CAAX prenyl protease 2/Lysostaphin resistance protein A-like" evidence="2">
    <location>
        <begin position="1"/>
        <end position="78"/>
    </location>
</feature>
<organism evidence="3 4">
    <name type="scientific">Chryseolinea lacunae</name>
    <dbReference type="NCBI Taxonomy" id="2801331"/>
    <lineage>
        <taxon>Bacteria</taxon>
        <taxon>Pseudomonadati</taxon>
        <taxon>Bacteroidota</taxon>
        <taxon>Cytophagia</taxon>
        <taxon>Cytophagales</taxon>
        <taxon>Fulvivirgaceae</taxon>
        <taxon>Chryseolinea</taxon>
    </lineage>
</organism>
<feature type="transmembrane region" description="Helical" evidence="1">
    <location>
        <begin position="66"/>
        <end position="85"/>
    </location>
</feature>
<name>A0ABS1KVD6_9BACT</name>
<dbReference type="Pfam" id="PF02517">
    <property type="entry name" value="Rce1-like"/>
    <property type="match status" value="1"/>
</dbReference>
<keyword evidence="1" id="KW-0812">Transmembrane</keyword>
<evidence type="ECO:0000256" key="1">
    <source>
        <dbReference type="SAM" id="Phobius"/>
    </source>
</evidence>
<feature type="transmembrane region" description="Helical" evidence="1">
    <location>
        <begin position="105"/>
        <end position="126"/>
    </location>
</feature>
<proteinExistence type="predicted"/>
<comment type="caution">
    <text evidence="3">The sequence shown here is derived from an EMBL/GenBank/DDBJ whole genome shotgun (WGS) entry which is preliminary data.</text>
</comment>
<feature type="transmembrane region" description="Helical" evidence="1">
    <location>
        <begin position="20"/>
        <end position="36"/>
    </location>
</feature>
<dbReference type="GO" id="GO:0008237">
    <property type="term" value="F:metallopeptidase activity"/>
    <property type="evidence" value="ECO:0007669"/>
    <property type="project" value="UniProtKB-KW"/>
</dbReference>
<keyword evidence="3" id="KW-0645">Protease</keyword>
<protein>
    <submittedName>
        <fullName evidence="3">CPBP family intramembrane metalloprotease</fullName>
    </submittedName>
</protein>
<accession>A0ABS1KVD6</accession>
<reference evidence="3 4" key="1">
    <citation type="submission" date="2021-01" db="EMBL/GenBank/DDBJ databases">
        <title>Chryseolinea sp. Jin1 Genome sequencing and assembly.</title>
        <authorList>
            <person name="Kim I."/>
        </authorList>
    </citation>
    <scope>NUCLEOTIDE SEQUENCE [LARGE SCALE GENOMIC DNA]</scope>
    <source>
        <strain evidence="3 4">Jin1</strain>
    </source>
</reference>
<keyword evidence="3" id="KW-0482">Metalloprotease</keyword>
<dbReference type="Proteomes" id="UP000613030">
    <property type="component" value="Unassembled WGS sequence"/>
</dbReference>
<keyword evidence="3" id="KW-0378">Hydrolase</keyword>
<keyword evidence="4" id="KW-1185">Reference proteome</keyword>
<feature type="transmembrane region" description="Helical" evidence="1">
    <location>
        <begin position="42"/>
        <end position="61"/>
    </location>
</feature>
<dbReference type="EMBL" id="JAERRB010000005">
    <property type="protein sequence ID" value="MBL0742657.1"/>
    <property type="molecule type" value="Genomic_DNA"/>
</dbReference>
<keyword evidence="1" id="KW-0472">Membrane</keyword>
<evidence type="ECO:0000313" key="4">
    <source>
        <dbReference type="Proteomes" id="UP000613030"/>
    </source>
</evidence>
<dbReference type="InterPro" id="IPR003675">
    <property type="entry name" value="Rce1/LyrA-like_dom"/>
</dbReference>
<gene>
    <name evidence="3" type="ORF">JI741_15635</name>
</gene>
<sequence length="147" mass="16123">MEEIAFRSYPLLKLKRTMGLWPAQLIISVAFILYHISLGWSILTASLGPGVWAFVFGIAAIRSKGIALPTGIHVGLNLTLSILGMNQGVESLFVTSQNDNVSNSIFNLLTRVLVLSAGIFLTECFIRKSKNENRSSEIRLPMADNAD</sequence>